<dbReference type="AlphaFoldDB" id="E4YY40"/>
<dbReference type="EMBL" id="FN655894">
    <property type="protein sequence ID" value="CBY40373.1"/>
    <property type="molecule type" value="Genomic_DNA"/>
</dbReference>
<dbReference type="Proteomes" id="UP000011014">
    <property type="component" value="Unassembled WGS sequence"/>
</dbReference>
<evidence type="ECO:0000313" key="2">
    <source>
        <dbReference type="EMBL" id="CBY40373.1"/>
    </source>
</evidence>
<sequence length="31" mass="3256">SMSLPRNSSKNSGSGLSQYCADDGLVPKDLQ</sequence>
<feature type="non-terminal residue" evidence="2">
    <location>
        <position position="1"/>
    </location>
</feature>
<feature type="compositionally biased region" description="Polar residues" evidence="1">
    <location>
        <begin position="1"/>
        <end position="17"/>
    </location>
</feature>
<accession>E4YY40</accession>
<organism evidence="2">
    <name type="scientific">Oikopleura dioica</name>
    <name type="common">Tunicate</name>
    <dbReference type="NCBI Taxonomy" id="34765"/>
    <lineage>
        <taxon>Eukaryota</taxon>
        <taxon>Metazoa</taxon>
        <taxon>Chordata</taxon>
        <taxon>Tunicata</taxon>
        <taxon>Appendicularia</taxon>
        <taxon>Copelata</taxon>
        <taxon>Oikopleuridae</taxon>
        <taxon>Oikopleura</taxon>
    </lineage>
</organism>
<name>E4YY40_OIKDI</name>
<reference evidence="2" key="1">
    <citation type="journal article" date="2010" name="Science">
        <title>Plasticity of animal genome architecture unmasked by rapid evolution of a pelagic tunicate.</title>
        <authorList>
            <person name="Denoeud F."/>
            <person name="Henriet S."/>
            <person name="Mungpakdee S."/>
            <person name="Aury J.M."/>
            <person name="Da Silva C."/>
            <person name="Brinkmann H."/>
            <person name="Mikhaleva J."/>
            <person name="Olsen L.C."/>
            <person name="Jubin C."/>
            <person name="Canestro C."/>
            <person name="Bouquet J.M."/>
            <person name="Danks G."/>
            <person name="Poulain J."/>
            <person name="Campsteijn C."/>
            <person name="Adamski M."/>
            <person name="Cross I."/>
            <person name="Yadetie F."/>
            <person name="Muffato M."/>
            <person name="Louis A."/>
            <person name="Butcher S."/>
            <person name="Tsagkogeorga G."/>
            <person name="Konrad A."/>
            <person name="Singh S."/>
            <person name="Jensen M.F."/>
            <person name="Cong E.H."/>
            <person name="Eikeseth-Otteraa H."/>
            <person name="Noel B."/>
            <person name="Anthouard V."/>
            <person name="Porcel B.M."/>
            <person name="Kachouri-Lafond R."/>
            <person name="Nishino A."/>
            <person name="Ugolini M."/>
            <person name="Chourrout P."/>
            <person name="Nishida H."/>
            <person name="Aasland R."/>
            <person name="Huzurbazar S."/>
            <person name="Westhof E."/>
            <person name="Delsuc F."/>
            <person name="Lehrach H."/>
            <person name="Reinhardt R."/>
            <person name="Weissenbach J."/>
            <person name="Roy S.W."/>
            <person name="Artiguenave F."/>
            <person name="Postlethwait J.H."/>
            <person name="Manak J.R."/>
            <person name="Thompson E.M."/>
            <person name="Jaillon O."/>
            <person name="Du Pasquier L."/>
            <person name="Boudinot P."/>
            <person name="Liberles D.A."/>
            <person name="Volff J.N."/>
            <person name="Philippe H."/>
            <person name="Lenhard B."/>
            <person name="Roest Crollius H."/>
            <person name="Wincker P."/>
            <person name="Chourrout D."/>
        </authorList>
    </citation>
    <scope>NUCLEOTIDE SEQUENCE [LARGE SCALE GENOMIC DNA]</scope>
</reference>
<feature type="region of interest" description="Disordered" evidence="1">
    <location>
        <begin position="1"/>
        <end position="31"/>
    </location>
</feature>
<proteinExistence type="predicted"/>
<evidence type="ECO:0000256" key="1">
    <source>
        <dbReference type="SAM" id="MobiDB-lite"/>
    </source>
</evidence>
<protein>
    <submittedName>
        <fullName evidence="2">Uncharacterized protein</fullName>
    </submittedName>
</protein>
<gene>
    <name evidence="2" type="ORF">GSOID_T00022370001</name>
</gene>